<dbReference type="Proteomes" id="UP000005237">
    <property type="component" value="Unassembled WGS sequence"/>
</dbReference>
<evidence type="ECO:0000256" key="1">
    <source>
        <dbReference type="ARBA" id="ARBA00004606"/>
    </source>
</evidence>
<evidence type="ECO:0000313" key="7">
    <source>
        <dbReference type="EnsemblMetazoa" id="CJA15676.1"/>
    </source>
</evidence>
<sequence>MKKTRYKRLTDLDDDVDTNRRHDFNSMCSALAGFLLLFAFVACMIFLTSVESIPSTYLLSTLVSKQNKTKQKKRPAFRDESQFLNCSALIKGDKNTIELYVNNGRMKLDKERLFDLPMDCASIRERVYGDMPPFRPLNRPIAFVRTVYNLYELQEALLSISFHPDNVFCYVMDSKSSDKLKSDMRTMGKCFDNVLVLEKEYSLNSGGHGQDPAHFDCLEQILPRRWHHAVIIQNFDLIIKSPQQLSDLSETLNYTSIMGFDFGFKYRYNSKADWTPRGLKLFKNETGVPSQILTKKLRVRKSLNEVIMSKVFVKSIFEKLNLKTIVKLFDDNDYYGVDEMLVQTLYENYLGLDGQMESNCIKNHDDSLSRMTHWDWSGPNGFDKDCHSKWKRHGICILGVEYLNELSKSQKVMANKVMSSFDFGTIICTREMMKTNQTSTTPDAKWLSSFPQFREMQMKANGTYNRDKFDC</sequence>
<keyword evidence="6" id="KW-1133">Transmembrane helix</keyword>
<evidence type="ECO:0000256" key="6">
    <source>
        <dbReference type="SAM" id="Phobius"/>
    </source>
</evidence>
<evidence type="ECO:0000313" key="8">
    <source>
        <dbReference type="Proteomes" id="UP000005237"/>
    </source>
</evidence>
<keyword evidence="4 6" id="KW-0472">Membrane</keyword>
<dbReference type="InterPro" id="IPR003406">
    <property type="entry name" value="Glyco_trans_14"/>
</dbReference>
<dbReference type="GO" id="GO:0016020">
    <property type="term" value="C:membrane"/>
    <property type="evidence" value="ECO:0007669"/>
    <property type="project" value="UniProtKB-SubCell"/>
</dbReference>
<reference evidence="8" key="1">
    <citation type="submission" date="2010-08" db="EMBL/GenBank/DDBJ databases">
        <authorList>
            <consortium name="Caenorhabditis japonica Sequencing Consortium"/>
            <person name="Wilson R.K."/>
        </authorList>
    </citation>
    <scope>NUCLEOTIDE SEQUENCE [LARGE SCALE GENOMIC DNA]</scope>
    <source>
        <strain evidence="8">DF5081</strain>
    </source>
</reference>
<keyword evidence="3" id="KW-0808">Transferase</keyword>
<keyword evidence="6" id="KW-0812">Transmembrane</keyword>
<organism evidence="7 8">
    <name type="scientific">Caenorhabditis japonica</name>
    <dbReference type="NCBI Taxonomy" id="281687"/>
    <lineage>
        <taxon>Eukaryota</taxon>
        <taxon>Metazoa</taxon>
        <taxon>Ecdysozoa</taxon>
        <taxon>Nematoda</taxon>
        <taxon>Chromadorea</taxon>
        <taxon>Rhabditida</taxon>
        <taxon>Rhabditina</taxon>
        <taxon>Rhabditomorpha</taxon>
        <taxon>Rhabditoidea</taxon>
        <taxon>Rhabditidae</taxon>
        <taxon>Peloderinae</taxon>
        <taxon>Caenorhabditis</taxon>
    </lineage>
</organism>
<feature type="transmembrane region" description="Helical" evidence="6">
    <location>
        <begin position="30"/>
        <end position="50"/>
    </location>
</feature>
<name>A0A8R1E0V1_CAEJA</name>
<comment type="subcellular location">
    <subcellularLocation>
        <location evidence="1">Membrane</location>
        <topology evidence="1">Single-pass type II membrane protein</topology>
    </subcellularLocation>
</comment>
<evidence type="ECO:0000256" key="3">
    <source>
        <dbReference type="ARBA" id="ARBA00022679"/>
    </source>
</evidence>
<dbReference type="PANTHER" id="PTHR46671">
    <property type="entry name" value="PROTEIN CBG11221"/>
    <property type="match status" value="1"/>
</dbReference>
<dbReference type="EnsemblMetazoa" id="CJA15676.1">
    <property type="protein sequence ID" value="CJA15676.1"/>
    <property type="gene ID" value="WBGene00134880"/>
</dbReference>
<evidence type="ECO:0000256" key="2">
    <source>
        <dbReference type="ARBA" id="ARBA00022676"/>
    </source>
</evidence>
<keyword evidence="8" id="KW-1185">Reference proteome</keyword>
<evidence type="ECO:0000256" key="5">
    <source>
        <dbReference type="ARBA" id="ARBA00023180"/>
    </source>
</evidence>
<dbReference type="PANTHER" id="PTHR46671:SF5">
    <property type="entry name" value="NUCLEOTID_TRANS DOMAIN-CONTAINING PROTEIN"/>
    <property type="match status" value="1"/>
</dbReference>
<dbReference type="GO" id="GO:0016757">
    <property type="term" value="F:glycosyltransferase activity"/>
    <property type="evidence" value="ECO:0007669"/>
    <property type="project" value="UniProtKB-KW"/>
</dbReference>
<keyword evidence="2" id="KW-0328">Glycosyltransferase</keyword>
<reference evidence="7" key="2">
    <citation type="submission" date="2022-06" db="UniProtKB">
        <authorList>
            <consortium name="EnsemblMetazoa"/>
        </authorList>
    </citation>
    <scope>IDENTIFICATION</scope>
    <source>
        <strain evidence="7">DF5081</strain>
    </source>
</reference>
<keyword evidence="5" id="KW-0325">Glycoprotein</keyword>
<dbReference type="AlphaFoldDB" id="A0A8R1E0V1"/>
<evidence type="ECO:0000256" key="4">
    <source>
        <dbReference type="ARBA" id="ARBA00023136"/>
    </source>
</evidence>
<dbReference type="Pfam" id="PF02485">
    <property type="entry name" value="Branch"/>
    <property type="match status" value="1"/>
</dbReference>
<accession>A0A8R1E0V1</accession>
<protein>
    <submittedName>
        <fullName evidence="7">Uncharacterized protein</fullName>
    </submittedName>
</protein>
<proteinExistence type="predicted"/>